<name>A0ABP5ND70_9MICC</name>
<dbReference type="Pfam" id="PF26572">
    <property type="entry name" value="DUF8185"/>
    <property type="match status" value="1"/>
</dbReference>
<dbReference type="Proteomes" id="UP001500432">
    <property type="component" value="Unassembled WGS sequence"/>
</dbReference>
<sequence>MSAADIQTALDFGDPRAVADLRTFLARARAVEDGAVRFQAVGGVLAVYVCVLSPRVLGEATPTVLGLRTVALARPAELDATVAIASVFDRFARLGEDATLLDVPPSHVRTPWAAVSPPRGPWRPLGRLDAQKIGAAAAAGIAEVAGAVSDRSGSAAVHSVRAAVWGRDLEGTPGVPAGAAFAAHTLGFAAAAEPLDLFEAGPWVRLSSHRGHVLCRRPSLLGT</sequence>
<organism evidence="3 4">
    <name type="scientific">Sinomonas flava</name>
    <dbReference type="NCBI Taxonomy" id="496857"/>
    <lineage>
        <taxon>Bacteria</taxon>
        <taxon>Bacillati</taxon>
        <taxon>Actinomycetota</taxon>
        <taxon>Actinomycetes</taxon>
        <taxon>Micrococcales</taxon>
        <taxon>Micrococcaceae</taxon>
        <taxon>Sinomonas</taxon>
    </lineage>
</organism>
<dbReference type="InterPro" id="IPR058498">
    <property type="entry name" value="DUF8185"/>
</dbReference>
<feature type="domain" description="DUF8185" evidence="2">
    <location>
        <begin position="117"/>
        <end position="219"/>
    </location>
</feature>
<feature type="domain" description="DUF8010" evidence="1">
    <location>
        <begin position="8"/>
        <end position="101"/>
    </location>
</feature>
<reference evidence="4" key="1">
    <citation type="journal article" date="2019" name="Int. J. Syst. Evol. Microbiol.">
        <title>The Global Catalogue of Microorganisms (GCM) 10K type strain sequencing project: providing services to taxonomists for standard genome sequencing and annotation.</title>
        <authorList>
            <consortium name="The Broad Institute Genomics Platform"/>
            <consortium name="The Broad Institute Genome Sequencing Center for Infectious Disease"/>
            <person name="Wu L."/>
            <person name="Ma J."/>
        </authorList>
    </citation>
    <scope>NUCLEOTIDE SEQUENCE [LARGE SCALE GENOMIC DNA]</scope>
    <source>
        <strain evidence="4">JCM 16034</strain>
    </source>
</reference>
<proteinExistence type="predicted"/>
<comment type="caution">
    <text evidence="3">The sequence shown here is derived from an EMBL/GenBank/DDBJ whole genome shotgun (WGS) entry which is preliminary data.</text>
</comment>
<keyword evidence="4" id="KW-1185">Reference proteome</keyword>
<accession>A0ABP5ND70</accession>
<dbReference type="InterPro" id="IPR058323">
    <property type="entry name" value="DUF8010"/>
</dbReference>
<dbReference type="EMBL" id="BAAAQW010000003">
    <property type="protein sequence ID" value="GAA2197582.1"/>
    <property type="molecule type" value="Genomic_DNA"/>
</dbReference>
<evidence type="ECO:0000313" key="3">
    <source>
        <dbReference type="EMBL" id="GAA2197582.1"/>
    </source>
</evidence>
<evidence type="ECO:0000313" key="4">
    <source>
        <dbReference type="Proteomes" id="UP001500432"/>
    </source>
</evidence>
<dbReference type="Pfam" id="PF26035">
    <property type="entry name" value="DUF8010"/>
    <property type="match status" value="1"/>
</dbReference>
<evidence type="ECO:0000259" key="2">
    <source>
        <dbReference type="Pfam" id="PF26572"/>
    </source>
</evidence>
<dbReference type="RefSeq" id="WP_344298317.1">
    <property type="nucleotide sequence ID" value="NZ_BAAAQW010000003.1"/>
</dbReference>
<gene>
    <name evidence="3" type="ORF">GCM10009849_07000</name>
</gene>
<evidence type="ECO:0000259" key="1">
    <source>
        <dbReference type="Pfam" id="PF26035"/>
    </source>
</evidence>
<protein>
    <submittedName>
        <fullName evidence="3">Uncharacterized protein</fullName>
    </submittedName>
</protein>